<reference evidence="1" key="1">
    <citation type="journal article" date="2016" name="Nat. Genet.">
        <title>A high-quality carrot genome assembly provides new insights into carotenoid accumulation and asterid genome evolution.</title>
        <authorList>
            <person name="Iorizzo M."/>
            <person name="Ellison S."/>
            <person name="Senalik D."/>
            <person name="Zeng P."/>
            <person name="Satapoomin P."/>
            <person name="Huang J."/>
            <person name="Bowman M."/>
            <person name="Iovene M."/>
            <person name="Sanseverino W."/>
            <person name="Cavagnaro P."/>
            <person name="Yildiz M."/>
            <person name="Macko-Podgorni A."/>
            <person name="Moranska E."/>
            <person name="Grzebelus E."/>
            <person name="Grzebelus D."/>
            <person name="Ashrafi H."/>
            <person name="Zheng Z."/>
            <person name="Cheng S."/>
            <person name="Spooner D."/>
            <person name="Van Deynze A."/>
            <person name="Simon P."/>
        </authorList>
    </citation>
    <scope>NUCLEOTIDE SEQUENCE [LARGE SCALE GENOMIC DNA]</scope>
    <source>
        <tissue evidence="1">Leaf</tissue>
    </source>
</reference>
<comment type="caution">
    <text evidence="1">The sequence shown here is derived from an EMBL/GenBank/DDBJ whole genome shotgun (WGS) entry which is preliminary data.</text>
</comment>
<organism evidence="1">
    <name type="scientific">Daucus carota subsp. sativus</name>
    <name type="common">Carrot</name>
    <dbReference type="NCBI Taxonomy" id="79200"/>
    <lineage>
        <taxon>Eukaryota</taxon>
        <taxon>Viridiplantae</taxon>
        <taxon>Streptophyta</taxon>
        <taxon>Embryophyta</taxon>
        <taxon>Tracheophyta</taxon>
        <taxon>Spermatophyta</taxon>
        <taxon>Magnoliopsida</taxon>
        <taxon>eudicotyledons</taxon>
        <taxon>Gunneridae</taxon>
        <taxon>Pentapetalae</taxon>
        <taxon>asterids</taxon>
        <taxon>campanulids</taxon>
        <taxon>Apiales</taxon>
        <taxon>Apiaceae</taxon>
        <taxon>Apioideae</taxon>
        <taxon>Scandiceae</taxon>
        <taxon>Daucinae</taxon>
        <taxon>Daucus</taxon>
        <taxon>Daucus sect. Daucus</taxon>
    </lineage>
</organism>
<evidence type="ECO:0000313" key="1">
    <source>
        <dbReference type="EMBL" id="KZM83388.1"/>
    </source>
</evidence>
<gene>
    <name evidence="1" type="ORF">DCAR_030957</name>
</gene>
<protein>
    <submittedName>
        <fullName evidence="1">Uncharacterized protein</fullName>
    </submittedName>
</protein>
<proteinExistence type="predicted"/>
<sequence>MGFVEAADLEVKRNVPDFKADKLDTVKNTVTGLEVDNVGTLNKSFNNNSVKTNSPEKVEPTSFANEKELYVADKEKELSVAAFRVLLSKRERLYWQRQSESKSLTFAEHYGLQTTYTFNYESNVYIPEAKAHFLDKNIQSIYGESKIIEHQAEEYSFKVRRFLMIIANIQGRNSPHH</sequence>
<dbReference type="Gramene" id="KZM83388">
    <property type="protein sequence ID" value="KZM83388"/>
    <property type="gene ID" value="DCAR_030957"/>
</dbReference>
<accession>A0A175YJS8</accession>
<dbReference type="AlphaFoldDB" id="A0A175YJS8"/>
<dbReference type="EMBL" id="LNRQ01000009">
    <property type="protein sequence ID" value="KZM83388.1"/>
    <property type="molecule type" value="Genomic_DNA"/>
</dbReference>
<name>A0A175YJS8_DAUCS</name>